<dbReference type="Gramene" id="OPUNC01G41480.2">
    <property type="protein sequence ID" value="OPUNC01G41480.2"/>
    <property type="gene ID" value="OPUNC01G41480"/>
</dbReference>
<dbReference type="EnsemblPlants" id="OPUNC01G41480.2">
    <property type="protein sequence ID" value="OPUNC01G41480.2"/>
    <property type="gene ID" value="OPUNC01G41480"/>
</dbReference>
<dbReference type="InterPro" id="IPR013083">
    <property type="entry name" value="Znf_RING/FYVE/PHD"/>
</dbReference>
<organism evidence="15">
    <name type="scientific">Oryza punctata</name>
    <name type="common">Red rice</name>
    <dbReference type="NCBI Taxonomy" id="4537"/>
    <lineage>
        <taxon>Eukaryota</taxon>
        <taxon>Viridiplantae</taxon>
        <taxon>Streptophyta</taxon>
        <taxon>Embryophyta</taxon>
        <taxon>Tracheophyta</taxon>
        <taxon>Spermatophyta</taxon>
        <taxon>Magnoliopsida</taxon>
        <taxon>Liliopsida</taxon>
        <taxon>Poales</taxon>
        <taxon>Poaceae</taxon>
        <taxon>BOP clade</taxon>
        <taxon>Oryzoideae</taxon>
        <taxon>Oryzeae</taxon>
        <taxon>Oryzinae</taxon>
        <taxon>Oryza</taxon>
    </lineage>
</organism>
<keyword evidence="7 12" id="KW-0863">Zinc-finger</keyword>
<evidence type="ECO:0000256" key="7">
    <source>
        <dbReference type="ARBA" id="ARBA00022771"/>
    </source>
</evidence>
<keyword evidence="8" id="KW-0833">Ubl conjugation pathway</keyword>
<dbReference type="Pfam" id="PF13920">
    <property type="entry name" value="zf-C3HC4_3"/>
    <property type="match status" value="1"/>
</dbReference>
<evidence type="ECO:0000256" key="4">
    <source>
        <dbReference type="ARBA" id="ARBA00022679"/>
    </source>
</evidence>
<dbReference type="Proteomes" id="UP000026962">
    <property type="component" value="Chromosome 1"/>
</dbReference>
<proteinExistence type="inferred from homology"/>
<comment type="catalytic activity">
    <reaction evidence="1">
        <text>S-ubiquitinyl-[E2 ubiquitin-conjugating enzyme]-L-cysteine + [acceptor protein]-L-lysine = [E2 ubiquitin-conjugating enzyme]-L-cysteine + N(6)-ubiquitinyl-[acceptor protein]-L-lysine.</text>
        <dbReference type="EC" id="2.3.2.27"/>
    </reaction>
</comment>
<evidence type="ECO:0000256" key="12">
    <source>
        <dbReference type="PROSITE-ProRule" id="PRU00175"/>
    </source>
</evidence>
<evidence type="ECO:0000256" key="2">
    <source>
        <dbReference type="ARBA" id="ARBA00004906"/>
    </source>
</evidence>
<dbReference type="InterPro" id="IPR045194">
    <property type="entry name" value="MGRN1/RNF157-like"/>
</dbReference>
<reference evidence="15" key="1">
    <citation type="submission" date="2015-04" db="UniProtKB">
        <authorList>
            <consortium name="EnsemblPlants"/>
        </authorList>
    </citation>
    <scope>IDENTIFICATION</scope>
</reference>
<dbReference type="eggNOG" id="KOG4265">
    <property type="taxonomic scope" value="Eukaryota"/>
</dbReference>
<comment type="pathway">
    <text evidence="2">Protein modification; protein ubiquitination.</text>
</comment>
<keyword evidence="6" id="KW-0479">Metal-binding</keyword>
<dbReference type="Pfam" id="PF26192">
    <property type="entry name" value="RNF157-like_N"/>
    <property type="match status" value="1"/>
</dbReference>
<dbReference type="PANTHER" id="PTHR22996:SF11">
    <property type="entry name" value="RING-TYPE E3 UBIQUITIN TRANSFERASE"/>
    <property type="match status" value="1"/>
</dbReference>
<dbReference type="GO" id="GO:0016567">
    <property type="term" value="P:protein ubiquitination"/>
    <property type="evidence" value="ECO:0007669"/>
    <property type="project" value="TreeGrafter"/>
</dbReference>
<dbReference type="STRING" id="4537.A0A0E0JT29"/>
<evidence type="ECO:0000256" key="8">
    <source>
        <dbReference type="ARBA" id="ARBA00022786"/>
    </source>
</evidence>
<dbReference type="Gene3D" id="3.30.40.10">
    <property type="entry name" value="Zinc/RING finger domain, C3HC4 (zinc finger)"/>
    <property type="match status" value="1"/>
</dbReference>
<dbReference type="GO" id="GO:0008270">
    <property type="term" value="F:zinc ion binding"/>
    <property type="evidence" value="ECO:0007669"/>
    <property type="project" value="UniProtKB-KW"/>
</dbReference>
<feature type="domain" description="RING-type" evidence="14">
    <location>
        <begin position="250"/>
        <end position="289"/>
    </location>
</feature>
<evidence type="ECO:0000256" key="9">
    <source>
        <dbReference type="ARBA" id="ARBA00022833"/>
    </source>
</evidence>
<dbReference type="PANTHER" id="PTHR22996">
    <property type="entry name" value="MAHOGUNIN"/>
    <property type="match status" value="1"/>
</dbReference>
<dbReference type="AlphaFoldDB" id="A0A0E0JT29"/>
<dbReference type="InterPro" id="IPR001841">
    <property type="entry name" value="Znf_RING"/>
</dbReference>
<dbReference type="GO" id="GO:0061630">
    <property type="term" value="F:ubiquitin protein ligase activity"/>
    <property type="evidence" value="ECO:0007669"/>
    <property type="project" value="UniProtKB-EC"/>
</dbReference>
<evidence type="ECO:0000256" key="13">
    <source>
        <dbReference type="SAM" id="MobiDB-lite"/>
    </source>
</evidence>
<dbReference type="SMART" id="SM00184">
    <property type="entry name" value="RING"/>
    <property type="match status" value="1"/>
</dbReference>
<evidence type="ECO:0000256" key="5">
    <source>
        <dbReference type="ARBA" id="ARBA00022707"/>
    </source>
</evidence>
<dbReference type="FunFam" id="3.30.40.10:FF:000115">
    <property type="entry name" value="probable E3 ubiquitin-protein ligase LOG2"/>
    <property type="match status" value="1"/>
</dbReference>
<keyword evidence="10" id="KW-0449">Lipoprotein</keyword>
<evidence type="ECO:0000313" key="15">
    <source>
        <dbReference type="EnsemblPlants" id="OPUNC01G41480.2"/>
    </source>
</evidence>
<keyword evidence="4" id="KW-0808">Transferase</keyword>
<name>A0A0E0JT29_ORYPU</name>
<feature type="region of interest" description="Disordered" evidence="13">
    <location>
        <begin position="1"/>
        <end position="29"/>
    </location>
</feature>
<evidence type="ECO:0000256" key="10">
    <source>
        <dbReference type="ARBA" id="ARBA00023288"/>
    </source>
</evidence>
<reference evidence="15" key="2">
    <citation type="submission" date="2018-05" db="EMBL/GenBank/DDBJ databases">
        <title>OpunRS2 (Oryza punctata Reference Sequence Version 2).</title>
        <authorList>
            <person name="Zhang J."/>
            <person name="Kudrna D."/>
            <person name="Lee S."/>
            <person name="Talag J."/>
            <person name="Welchert J."/>
            <person name="Wing R.A."/>
        </authorList>
    </citation>
    <scope>NUCLEOTIDE SEQUENCE [LARGE SCALE GENOMIC DNA]</scope>
</reference>
<dbReference type="PROSITE" id="PS50089">
    <property type="entry name" value="ZF_RING_2"/>
    <property type="match status" value="1"/>
</dbReference>
<dbReference type="EC" id="2.3.2.27" evidence="3"/>
<comment type="similarity">
    <text evidence="11">Belongs to the RING-type zinc finger family. LOG2 subfamily.</text>
</comment>
<accession>A0A0E0JT29</accession>
<keyword evidence="9" id="KW-0862">Zinc</keyword>
<evidence type="ECO:0000259" key="14">
    <source>
        <dbReference type="PROSITE" id="PS50089"/>
    </source>
</evidence>
<evidence type="ECO:0000313" key="16">
    <source>
        <dbReference type="Proteomes" id="UP000026962"/>
    </source>
</evidence>
<evidence type="ECO:0000256" key="11">
    <source>
        <dbReference type="ARBA" id="ARBA00025721"/>
    </source>
</evidence>
<evidence type="ECO:0000256" key="6">
    <source>
        <dbReference type="ARBA" id="ARBA00022723"/>
    </source>
</evidence>
<evidence type="ECO:0000256" key="1">
    <source>
        <dbReference type="ARBA" id="ARBA00000900"/>
    </source>
</evidence>
<dbReference type="InterPro" id="IPR045195">
    <property type="entry name" value="LOG2-like_mRING_C3HC5"/>
</dbReference>
<dbReference type="OMA" id="MKENIQP"/>
<protein>
    <recommendedName>
        <fullName evidence="3">RING-type E3 ubiquitin transferase</fullName>
        <ecNumber evidence="3">2.3.2.27</ecNumber>
    </recommendedName>
</protein>
<keyword evidence="5" id="KW-0519">Myristate</keyword>
<keyword evidence="16" id="KW-1185">Reference proteome</keyword>
<dbReference type="InterPro" id="IPR058981">
    <property type="entry name" value="MGRN1/RNF157-like_N"/>
</dbReference>
<evidence type="ECO:0000256" key="3">
    <source>
        <dbReference type="ARBA" id="ARBA00012483"/>
    </source>
</evidence>
<dbReference type="SUPFAM" id="SSF57850">
    <property type="entry name" value="RING/U-box"/>
    <property type="match status" value="1"/>
</dbReference>
<dbReference type="CDD" id="cd16789">
    <property type="entry name" value="mRING-HC-C3HC5_MGRN1-like"/>
    <property type="match status" value="1"/>
</dbReference>
<sequence length="317" mass="34619">MGNIASSGGGGASPRPPPPPSPHLEAYRHGVPPPYYHSYPRLPPGVAAPPPVPVPAHVERHRAVAVSVGVNVKGDTLRLVPDDDGRSLLLTFSFDADGPGRPIHRANSITVCFFAQEDTTNENLLQPVTVPFKEGRGQEFKQPCGSGINVSLFEESELTNVGEGGVFPIAFKVQMDVSGNQESEGAHETEQSKSLVKYAIFVKKDNAEYGVHVVQQILWVNGIRYVLQEIYGIGNAADKNAHEDDSRKECVVCLSEPRDTAILPCRHMCLCRDCAQVLRYQTNKCPICRQPVEGLREIEVDNKPIPQQGSQQLTTPQ</sequence>